<dbReference type="CDD" id="cd06912">
    <property type="entry name" value="GT_MraY_like"/>
    <property type="match status" value="1"/>
</dbReference>
<dbReference type="PANTHER" id="PTHR22926:SF3">
    <property type="entry name" value="UNDECAPRENYL-PHOSPHATE ALPHA-N-ACETYLGLUCOSAMINYL 1-PHOSPHATE TRANSFERASE"/>
    <property type="match status" value="1"/>
</dbReference>
<evidence type="ECO:0000256" key="8">
    <source>
        <dbReference type="SAM" id="Phobius"/>
    </source>
</evidence>
<accession>A0A840SMN2</accession>
<keyword evidence="2" id="KW-1003">Cell membrane</keyword>
<keyword evidence="10" id="KW-1185">Reference proteome</keyword>
<feature type="transmembrane region" description="Helical" evidence="8">
    <location>
        <begin position="312"/>
        <end position="331"/>
    </location>
</feature>
<comment type="subcellular location">
    <subcellularLocation>
        <location evidence="1">Cell membrane</location>
        <topology evidence="1">Multi-pass membrane protein</topology>
    </subcellularLocation>
</comment>
<dbReference type="EMBL" id="JACHFM010000001">
    <property type="protein sequence ID" value="MBB5221126.1"/>
    <property type="molecule type" value="Genomic_DNA"/>
</dbReference>
<evidence type="ECO:0000256" key="1">
    <source>
        <dbReference type="ARBA" id="ARBA00004651"/>
    </source>
</evidence>
<dbReference type="RefSeq" id="WP_184147528.1">
    <property type="nucleotide sequence ID" value="NZ_JACHFM010000001.1"/>
</dbReference>
<evidence type="ECO:0000313" key="9">
    <source>
        <dbReference type="EMBL" id="MBB5221126.1"/>
    </source>
</evidence>
<dbReference type="InterPro" id="IPR000715">
    <property type="entry name" value="Glycosyl_transferase_4"/>
</dbReference>
<dbReference type="GO" id="GO:0016780">
    <property type="term" value="F:phosphotransferase activity, for other substituted phosphate groups"/>
    <property type="evidence" value="ECO:0007669"/>
    <property type="project" value="InterPro"/>
</dbReference>
<evidence type="ECO:0000256" key="2">
    <source>
        <dbReference type="ARBA" id="ARBA00022475"/>
    </source>
</evidence>
<feature type="transmembrane region" description="Helical" evidence="8">
    <location>
        <begin position="143"/>
        <end position="163"/>
    </location>
</feature>
<dbReference type="GO" id="GO:0071555">
    <property type="term" value="P:cell wall organization"/>
    <property type="evidence" value="ECO:0007669"/>
    <property type="project" value="TreeGrafter"/>
</dbReference>
<protein>
    <submittedName>
        <fullName evidence="9">UDP-N-acetylmuramyl pentapeptide phosphotransferase/UDP-N-acetylglucosamine-1-phosphate transferase</fullName>
    </submittedName>
</protein>
<feature type="binding site" evidence="7">
    <location>
        <position position="225"/>
    </location>
    <ligand>
        <name>Mg(2+)</name>
        <dbReference type="ChEBI" id="CHEBI:18420"/>
    </ligand>
</feature>
<feature type="transmembrane region" description="Helical" evidence="8">
    <location>
        <begin position="60"/>
        <end position="76"/>
    </location>
</feature>
<feature type="transmembrane region" description="Helical" evidence="8">
    <location>
        <begin position="226"/>
        <end position="244"/>
    </location>
</feature>
<feature type="transmembrane region" description="Helical" evidence="8">
    <location>
        <begin position="12"/>
        <end position="33"/>
    </location>
</feature>
<keyword evidence="6 8" id="KW-0472">Membrane</keyword>
<evidence type="ECO:0000313" key="10">
    <source>
        <dbReference type="Proteomes" id="UP000549457"/>
    </source>
</evidence>
<keyword evidence="4 8" id="KW-0812">Transmembrane</keyword>
<evidence type="ECO:0000256" key="5">
    <source>
        <dbReference type="ARBA" id="ARBA00022989"/>
    </source>
</evidence>
<feature type="binding site" evidence="7">
    <location>
        <position position="165"/>
    </location>
    <ligand>
        <name>Mg(2+)</name>
        <dbReference type="ChEBI" id="CHEBI:18420"/>
    </ligand>
</feature>
<keyword evidence="7" id="KW-0460">Magnesium</keyword>
<dbReference type="GO" id="GO:0009103">
    <property type="term" value="P:lipopolysaccharide biosynthetic process"/>
    <property type="evidence" value="ECO:0007669"/>
    <property type="project" value="TreeGrafter"/>
</dbReference>
<dbReference type="GO" id="GO:0005886">
    <property type="term" value="C:plasma membrane"/>
    <property type="evidence" value="ECO:0007669"/>
    <property type="project" value="UniProtKB-SubCell"/>
</dbReference>
<name>A0A840SMN2_9RHOB</name>
<dbReference type="PANTHER" id="PTHR22926">
    <property type="entry name" value="PHOSPHO-N-ACETYLMURAMOYL-PENTAPEPTIDE-TRANSFERASE"/>
    <property type="match status" value="1"/>
</dbReference>
<dbReference type="Pfam" id="PF00953">
    <property type="entry name" value="Glycos_transf_4"/>
    <property type="match status" value="1"/>
</dbReference>
<evidence type="ECO:0000256" key="4">
    <source>
        <dbReference type="ARBA" id="ARBA00022692"/>
    </source>
</evidence>
<feature type="transmembrane region" description="Helical" evidence="8">
    <location>
        <begin position="82"/>
        <end position="99"/>
    </location>
</feature>
<dbReference type="GO" id="GO:0044038">
    <property type="term" value="P:cell wall macromolecule biosynthetic process"/>
    <property type="evidence" value="ECO:0007669"/>
    <property type="project" value="TreeGrafter"/>
</dbReference>
<reference evidence="9 10" key="1">
    <citation type="submission" date="2020-08" db="EMBL/GenBank/DDBJ databases">
        <title>Genomic Encyclopedia of Type Strains, Phase IV (KMG-IV): sequencing the most valuable type-strain genomes for metagenomic binning, comparative biology and taxonomic classification.</title>
        <authorList>
            <person name="Goeker M."/>
        </authorList>
    </citation>
    <scope>NUCLEOTIDE SEQUENCE [LARGE SCALE GENOMIC DNA]</scope>
    <source>
        <strain evidence="9 10">DSM 101730</strain>
    </source>
</reference>
<dbReference type="AlphaFoldDB" id="A0A840SMN2"/>
<proteinExistence type="predicted"/>
<dbReference type="GO" id="GO:0046872">
    <property type="term" value="F:metal ion binding"/>
    <property type="evidence" value="ECO:0007669"/>
    <property type="project" value="UniProtKB-KW"/>
</dbReference>
<sequence>MTGYHPVLSVSALMTPAAVAAGLSLAFCLILVWTRGWHGHFTNDGTGGVQKFHLVPTPRIGGLAMALGYWLVIPALPHSLRGLWILIGVAGLPALAAGLGEDLTRKVGVKARLLATMGAGVLFALLTGYAMHQVDVPGVDWVLSFSLAAVLFTGFAVGGVANAVNIIDGFNGLASGSLMIMFGTFAYVAHRVGDDLVFSLALLWGALVLGFFLVNFPFGKIFLGDGGAYFAGFLLAALGVLLPMRNPEVSSWNAILICAYPVIETLASMRRKSRRVGHSVGQPDRVHFHMLAHRRYARRLVRAQKAAHLRNPATSVVTWLLPILTALFAMFSWDSAIGSAFLFFVTLFIYGQLYRVMSLNAPNLPLGLARLL</sequence>
<feature type="transmembrane region" description="Helical" evidence="8">
    <location>
        <begin position="196"/>
        <end position="214"/>
    </location>
</feature>
<comment type="cofactor">
    <cofactor evidence="7">
        <name>Mg(2+)</name>
        <dbReference type="ChEBI" id="CHEBI:18420"/>
    </cofactor>
</comment>
<keyword evidence="5 8" id="KW-1133">Transmembrane helix</keyword>
<keyword evidence="7" id="KW-0479">Metal-binding</keyword>
<evidence type="ECO:0000256" key="3">
    <source>
        <dbReference type="ARBA" id="ARBA00022679"/>
    </source>
</evidence>
<organism evidence="9 10">
    <name type="scientific">Amaricoccus macauensis</name>
    <dbReference type="NCBI Taxonomy" id="57001"/>
    <lineage>
        <taxon>Bacteria</taxon>
        <taxon>Pseudomonadati</taxon>
        <taxon>Pseudomonadota</taxon>
        <taxon>Alphaproteobacteria</taxon>
        <taxon>Rhodobacterales</taxon>
        <taxon>Paracoccaceae</taxon>
        <taxon>Amaricoccus</taxon>
    </lineage>
</organism>
<gene>
    <name evidence="9" type="ORF">HNP73_001047</name>
</gene>
<comment type="caution">
    <text evidence="9">The sequence shown here is derived from an EMBL/GenBank/DDBJ whole genome shotgun (WGS) entry which is preliminary data.</text>
</comment>
<feature type="transmembrane region" description="Helical" evidence="8">
    <location>
        <begin position="111"/>
        <end position="131"/>
    </location>
</feature>
<feature type="transmembrane region" description="Helical" evidence="8">
    <location>
        <begin position="250"/>
        <end position="269"/>
    </location>
</feature>
<keyword evidence="3 9" id="KW-0808">Transferase</keyword>
<dbReference type="Proteomes" id="UP000549457">
    <property type="component" value="Unassembled WGS sequence"/>
</dbReference>
<evidence type="ECO:0000256" key="6">
    <source>
        <dbReference type="ARBA" id="ARBA00023136"/>
    </source>
</evidence>
<evidence type="ECO:0000256" key="7">
    <source>
        <dbReference type="PIRSR" id="PIRSR600715-1"/>
    </source>
</evidence>
<feature type="transmembrane region" description="Helical" evidence="8">
    <location>
        <begin position="170"/>
        <end position="190"/>
    </location>
</feature>
<feature type="transmembrane region" description="Helical" evidence="8">
    <location>
        <begin position="337"/>
        <end position="354"/>
    </location>
</feature>